<reference evidence="2 3" key="1">
    <citation type="journal article" date="2019" name="Nat. Med.">
        <title>A library of human gut bacterial isolates paired with longitudinal multiomics data enables mechanistic microbiome research.</title>
        <authorList>
            <person name="Poyet M."/>
            <person name="Groussin M."/>
            <person name="Gibbons S.M."/>
            <person name="Avila-Pacheco J."/>
            <person name="Jiang X."/>
            <person name="Kearney S.M."/>
            <person name="Perrotta A.R."/>
            <person name="Berdy B."/>
            <person name="Zhao S."/>
            <person name="Lieberman T.D."/>
            <person name="Swanson P.K."/>
            <person name="Smith M."/>
            <person name="Roesemann S."/>
            <person name="Alexander J.E."/>
            <person name="Rich S.A."/>
            <person name="Livny J."/>
            <person name="Vlamakis H."/>
            <person name="Clish C."/>
            <person name="Bullock K."/>
            <person name="Deik A."/>
            <person name="Scott J."/>
            <person name="Pierce K.A."/>
            <person name="Xavier R.J."/>
            <person name="Alm E.J."/>
        </authorList>
    </citation>
    <scope>NUCLEOTIDE SEQUENCE [LARGE SCALE GENOMIC DNA]</scope>
    <source>
        <strain evidence="2 3">BIOML-A2</strain>
    </source>
</reference>
<comment type="caution">
    <text evidence="2">The sequence shown here is derived from an EMBL/GenBank/DDBJ whole genome shotgun (WGS) entry which is preliminary data.</text>
</comment>
<dbReference type="Proteomes" id="UP000429211">
    <property type="component" value="Unassembled WGS sequence"/>
</dbReference>
<feature type="region of interest" description="Disordered" evidence="1">
    <location>
        <begin position="89"/>
        <end position="118"/>
    </location>
</feature>
<protein>
    <submittedName>
        <fullName evidence="2">Uncharacterized protein</fullName>
    </submittedName>
</protein>
<accession>A0A7J5TFL9</accession>
<sequence length="118" mass="12939">MKECILVSNNMVRDAKRDVSRALRESQRDRLSALDAFAQGMMELKTLRAKVKELEAHVDGPLRAAAKEAGNTASDIRNAERIVNGFDLKEESGRDGSEAVMDGFGTAGPEWQESTEGE</sequence>
<evidence type="ECO:0000313" key="3">
    <source>
        <dbReference type="Proteomes" id="UP000429211"/>
    </source>
</evidence>
<evidence type="ECO:0000313" key="2">
    <source>
        <dbReference type="EMBL" id="KAB7459580.1"/>
    </source>
</evidence>
<evidence type="ECO:0000256" key="1">
    <source>
        <dbReference type="SAM" id="MobiDB-lite"/>
    </source>
</evidence>
<organism evidence="2 3">
    <name type="scientific">Bifidobacterium dentium</name>
    <dbReference type="NCBI Taxonomy" id="1689"/>
    <lineage>
        <taxon>Bacteria</taxon>
        <taxon>Bacillati</taxon>
        <taxon>Actinomycetota</taxon>
        <taxon>Actinomycetes</taxon>
        <taxon>Bifidobacteriales</taxon>
        <taxon>Bifidobacteriaceae</taxon>
        <taxon>Bifidobacterium</taxon>
    </lineage>
</organism>
<gene>
    <name evidence="2" type="ORF">GBB04_09750</name>
</gene>
<dbReference type="EMBL" id="WDPD01000013">
    <property type="protein sequence ID" value="KAB7459580.1"/>
    <property type="molecule type" value="Genomic_DNA"/>
</dbReference>
<dbReference type="AlphaFoldDB" id="A0A7J5TFL9"/>
<name>A0A7J5TFL9_9BIFI</name>
<proteinExistence type="predicted"/>